<dbReference type="EMBL" id="JASBWR010000152">
    <property type="protein sequence ID" value="KAJ9091276.1"/>
    <property type="molecule type" value="Genomic_DNA"/>
</dbReference>
<proteinExistence type="predicted"/>
<reference evidence="1" key="1">
    <citation type="submission" date="2023-04" db="EMBL/GenBank/DDBJ databases">
        <title>Draft Genome sequencing of Naganishia species isolated from polar environments using Oxford Nanopore Technology.</title>
        <authorList>
            <person name="Leo P."/>
            <person name="Venkateswaran K."/>
        </authorList>
    </citation>
    <scope>NUCLEOTIDE SEQUENCE</scope>
    <source>
        <strain evidence="1">MNA-CCFEE 5261</strain>
    </source>
</reference>
<organism evidence="1 2">
    <name type="scientific">Naganishia cerealis</name>
    <dbReference type="NCBI Taxonomy" id="610337"/>
    <lineage>
        <taxon>Eukaryota</taxon>
        <taxon>Fungi</taxon>
        <taxon>Dikarya</taxon>
        <taxon>Basidiomycota</taxon>
        <taxon>Agaricomycotina</taxon>
        <taxon>Tremellomycetes</taxon>
        <taxon>Filobasidiales</taxon>
        <taxon>Filobasidiaceae</taxon>
        <taxon>Naganishia</taxon>
    </lineage>
</organism>
<protein>
    <submittedName>
        <fullName evidence="1">Uncharacterized protein</fullName>
    </submittedName>
</protein>
<sequence>MLQDWQLGAAAAKARTEASIPPALRISTASLPSRVTDLCDGHAALTPLDREIIQHDATDLRDRLASRLYTAVQVAQAYIKSASLAHQATNCLTDFFPEEALQRAAWLDEQYEISQGPIGPLHGVPISVKDQIDIAGKDSPAGFLSQVGKNIAVRDAHVIEILRSAGAVFYCKTTLPQAIMHLETDSYLACGVYGFKPTAGILPLIGFRNHGCILGVDRVPPTQGPMGRSIRDLELYMQVVLAAKPSLRDPSLFPFSLGNDAPPKRIRVGWFLDDGVVTPTAPIRRGIEAAVSALKGCADIELVEFLPIEPEESWDIAASIKSDSFSRVYSVERTYLPAPSGEPVLDLSEWIVSQASSEPVTLQEYSALMLRRLELRNRVAAQWLSAGIDILVCPAGPSVAPKLNTARYWNYTSYWNLVNYPAMVIPTGLYVDGKLDGIDQPRTSFRNEQDRYNASCFDLEASEGVGRISILIPDLILMLYVLVASNKRAVSRSYLAGPGCVLRGEEARDSAKAGYK</sequence>
<keyword evidence="2" id="KW-1185">Reference proteome</keyword>
<name>A0ACC2UXD0_9TREE</name>
<gene>
    <name evidence="1" type="ORF">QFC19_009186</name>
</gene>
<evidence type="ECO:0000313" key="1">
    <source>
        <dbReference type="EMBL" id="KAJ9091276.1"/>
    </source>
</evidence>
<comment type="caution">
    <text evidence="1">The sequence shown here is derived from an EMBL/GenBank/DDBJ whole genome shotgun (WGS) entry which is preliminary data.</text>
</comment>
<accession>A0ACC2UXD0</accession>
<evidence type="ECO:0000313" key="2">
    <source>
        <dbReference type="Proteomes" id="UP001241377"/>
    </source>
</evidence>
<dbReference type="Proteomes" id="UP001241377">
    <property type="component" value="Unassembled WGS sequence"/>
</dbReference>